<dbReference type="EMBL" id="JBHMBS010000001">
    <property type="protein sequence ID" value="MFB9673868.1"/>
    <property type="molecule type" value="Genomic_DNA"/>
</dbReference>
<sequence length="276" mass="30895">MDDARAVTDHVIQLYRNVPATRSGVCRICHTGPKNKIDTGEPYDICSSCKRTTDRLYRPTTNVVPISLAVREGDDNGLYRIVAYKGGVRASPSWLKPQTVMAATLARFYQAHEACLTGLARGPFTLVTTIPSTRKNRRTETPHILTQVIDKIKALKDLHQPNLLLANDEHTPALHDRDSHRRAFHVTGAHKEPRVLRGQRILLIDDLFVSGAHVQSAASALFEQGAEEVVALVILRVIVPSGQYPNRMTIWQEATAEPFDFDRCCICDRRDHANNM</sequence>
<evidence type="ECO:0000256" key="1">
    <source>
        <dbReference type="ARBA" id="ARBA00008007"/>
    </source>
</evidence>
<keyword evidence="2" id="KW-0808">Transferase</keyword>
<reference evidence="2 3" key="1">
    <citation type="submission" date="2024-09" db="EMBL/GenBank/DDBJ databases">
        <authorList>
            <person name="Sun Q."/>
            <person name="Mori K."/>
        </authorList>
    </citation>
    <scope>NUCLEOTIDE SEQUENCE [LARGE SCALE GENOMIC DNA]</scope>
    <source>
        <strain evidence="2 3">JCM 3028</strain>
    </source>
</reference>
<dbReference type="SUPFAM" id="SSF53271">
    <property type="entry name" value="PRTase-like"/>
    <property type="match status" value="1"/>
</dbReference>
<dbReference type="InterPro" id="IPR051910">
    <property type="entry name" value="ComF/GntX_DNA_util-trans"/>
</dbReference>
<accession>A0ABV5T459</accession>
<protein>
    <submittedName>
        <fullName evidence="2">Phosphoribosyltransferase</fullName>
    </submittedName>
</protein>
<proteinExistence type="inferred from homology"/>
<keyword evidence="3" id="KW-1185">Reference proteome</keyword>
<dbReference type="PANTHER" id="PTHR47505:SF1">
    <property type="entry name" value="DNA UTILIZATION PROTEIN YHGH"/>
    <property type="match status" value="1"/>
</dbReference>
<keyword evidence="2" id="KW-0328">Glycosyltransferase</keyword>
<name>A0ABV5T459_9ACTN</name>
<comment type="similarity">
    <text evidence="1">Belongs to the ComF/GntX family.</text>
</comment>
<dbReference type="InterPro" id="IPR000836">
    <property type="entry name" value="PRTase_dom"/>
</dbReference>
<dbReference type="Proteomes" id="UP001589610">
    <property type="component" value="Unassembled WGS sequence"/>
</dbReference>
<dbReference type="Gene3D" id="3.40.50.2020">
    <property type="match status" value="1"/>
</dbReference>
<dbReference type="CDD" id="cd06223">
    <property type="entry name" value="PRTases_typeI"/>
    <property type="match status" value="1"/>
</dbReference>
<organism evidence="2 3">
    <name type="scientific">Streptosporangium vulgare</name>
    <dbReference type="NCBI Taxonomy" id="46190"/>
    <lineage>
        <taxon>Bacteria</taxon>
        <taxon>Bacillati</taxon>
        <taxon>Actinomycetota</taxon>
        <taxon>Actinomycetes</taxon>
        <taxon>Streptosporangiales</taxon>
        <taxon>Streptosporangiaceae</taxon>
        <taxon>Streptosporangium</taxon>
    </lineage>
</organism>
<evidence type="ECO:0000313" key="2">
    <source>
        <dbReference type="EMBL" id="MFB9673868.1"/>
    </source>
</evidence>
<gene>
    <name evidence="2" type="ORF">ACFFRH_00095</name>
</gene>
<dbReference type="InterPro" id="IPR029057">
    <property type="entry name" value="PRTase-like"/>
</dbReference>
<comment type="caution">
    <text evidence="2">The sequence shown here is derived from an EMBL/GenBank/DDBJ whole genome shotgun (WGS) entry which is preliminary data.</text>
</comment>
<dbReference type="PANTHER" id="PTHR47505">
    <property type="entry name" value="DNA UTILIZATION PROTEIN YHGH"/>
    <property type="match status" value="1"/>
</dbReference>
<dbReference type="GO" id="GO:0016757">
    <property type="term" value="F:glycosyltransferase activity"/>
    <property type="evidence" value="ECO:0007669"/>
    <property type="project" value="UniProtKB-KW"/>
</dbReference>
<dbReference type="RefSeq" id="WP_344749190.1">
    <property type="nucleotide sequence ID" value="NZ_BAAAWW010000186.1"/>
</dbReference>
<evidence type="ECO:0000313" key="3">
    <source>
        <dbReference type="Proteomes" id="UP001589610"/>
    </source>
</evidence>